<dbReference type="GO" id="GO:0004497">
    <property type="term" value="F:monooxygenase activity"/>
    <property type="evidence" value="ECO:0007669"/>
    <property type="project" value="UniProtKB-ARBA"/>
</dbReference>
<dbReference type="Pfam" id="PF00355">
    <property type="entry name" value="Rieske"/>
    <property type="match status" value="1"/>
</dbReference>
<comment type="cofactor">
    <cofactor evidence="1">
        <name>Fe cation</name>
        <dbReference type="ChEBI" id="CHEBI:24875"/>
    </cofactor>
</comment>
<evidence type="ECO:0000313" key="9">
    <source>
        <dbReference type="EMBL" id="SUA27401.1"/>
    </source>
</evidence>
<dbReference type="GO" id="GO:0005506">
    <property type="term" value="F:iron ion binding"/>
    <property type="evidence" value="ECO:0007669"/>
    <property type="project" value="InterPro"/>
</dbReference>
<evidence type="ECO:0000256" key="6">
    <source>
        <dbReference type="ARBA" id="ARBA00023014"/>
    </source>
</evidence>
<dbReference type="Proteomes" id="UP000254945">
    <property type="component" value="Unassembled WGS sequence"/>
</dbReference>
<keyword evidence="4 9" id="KW-0560">Oxidoreductase</keyword>
<dbReference type="EMBL" id="UGQQ01000002">
    <property type="protein sequence ID" value="SUA27401.1"/>
    <property type="molecule type" value="Genomic_DNA"/>
</dbReference>
<keyword evidence="5" id="KW-0408">Iron</keyword>
<dbReference type="InterPro" id="IPR015879">
    <property type="entry name" value="Ring_hydroxy_dOase_asu_C_dom"/>
</dbReference>
<dbReference type="CDD" id="cd03469">
    <property type="entry name" value="Rieske_RO_Alpha_N"/>
    <property type="match status" value="1"/>
</dbReference>
<dbReference type="PRINTS" id="PR00090">
    <property type="entry name" value="RNGDIOXGNASE"/>
</dbReference>
<dbReference type="GO" id="GO:0018618">
    <property type="term" value="F:anthranilate 1,2-dioxygenase (deaminating, decarboxylating) activity"/>
    <property type="evidence" value="ECO:0007669"/>
    <property type="project" value="UniProtKB-EC"/>
</dbReference>
<feature type="domain" description="Rieske" evidence="8">
    <location>
        <begin position="59"/>
        <end position="167"/>
    </location>
</feature>
<sequence length="455" mass="51721">MSASTYTPETHLSPAQRLESGPKVADLDTSQWLMELDTQRYWSQEFADLERDRLWPHTWQIACHASEVPEPGHWFEYRLLDQSYLIVRGNDNEVRGFINACRHRGNALCEGHGHSARLTCPFHLWQYELDGRLRRISDEAEEFPASEKADLGLIPVRTSVFGGFVFINPDPDAPSLDDYLGDEVKELLEPYRMEELIPLGFNVSQSLAANWKAGIEAFIEQYHVHAIHPQVLTTSDDKDMHYGFFGDHDVFTVAYAVPSPRLGDVTPERIVKGFGSMAEAIQGPGAINPMEELVTPYRGEDGKIAFPPGVTLRTLFQQANRAAAEADGQDVSGMTDNQMSDAHSWLLFPNTTMVVRARETLLFRFRPDPSGDPNRCIFDVVNYQWVRPEDREKLSTPHSWVPEDQSLGLVLDQDREQIPRQQRGLRNRALKTVVLARNEARIGHFHKTLNRYLGV</sequence>
<dbReference type="InterPro" id="IPR001663">
    <property type="entry name" value="Rng_hydr_dOase-A"/>
</dbReference>
<dbReference type="PROSITE" id="PS51296">
    <property type="entry name" value="RIESKE"/>
    <property type="match status" value="1"/>
</dbReference>
<accession>A0A378W5A4</accession>
<keyword evidence="2" id="KW-0001">2Fe-2S</keyword>
<evidence type="ECO:0000259" key="8">
    <source>
        <dbReference type="PROSITE" id="PS51296"/>
    </source>
</evidence>
<dbReference type="PANTHER" id="PTHR43756">
    <property type="entry name" value="CHOLINE MONOOXYGENASE, CHLOROPLASTIC"/>
    <property type="match status" value="1"/>
</dbReference>
<keyword evidence="3" id="KW-0479">Metal-binding</keyword>
<dbReference type="RefSeq" id="WP_167334985.1">
    <property type="nucleotide sequence ID" value="NZ_CP081000.1"/>
</dbReference>
<reference evidence="9 10" key="1">
    <citation type="submission" date="2018-06" db="EMBL/GenBank/DDBJ databases">
        <authorList>
            <consortium name="Pathogen Informatics"/>
            <person name="Doyle S."/>
        </authorList>
    </citation>
    <scope>NUCLEOTIDE SEQUENCE [LARGE SCALE GENOMIC DNA]</scope>
    <source>
        <strain evidence="9 10">NCTC4524</strain>
    </source>
</reference>
<feature type="region of interest" description="Disordered" evidence="7">
    <location>
        <begin position="1"/>
        <end position="20"/>
    </location>
</feature>
<dbReference type="SUPFAM" id="SSF55961">
    <property type="entry name" value="Bet v1-like"/>
    <property type="match status" value="1"/>
</dbReference>
<evidence type="ECO:0000313" key="10">
    <source>
        <dbReference type="Proteomes" id="UP000254945"/>
    </source>
</evidence>
<evidence type="ECO:0000256" key="2">
    <source>
        <dbReference type="ARBA" id="ARBA00022714"/>
    </source>
</evidence>
<evidence type="ECO:0000256" key="3">
    <source>
        <dbReference type="ARBA" id="ARBA00022723"/>
    </source>
</evidence>
<dbReference type="Pfam" id="PF00848">
    <property type="entry name" value="Ring_hydroxyl_A"/>
    <property type="match status" value="1"/>
</dbReference>
<evidence type="ECO:0000256" key="7">
    <source>
        <dbReference type="SAM" id="MobiDB-lite"/>
    </source>
</evidence>
<keyword evidence="6" id="KW-0411">Iron-sulfur</keyword>
<evidence type="ECO:0000256" key="4">
    <source>
        <dbReference type="ARBA" id="ARBA00023002"/>
    </source>
</evidence>
<dbReference type="SUPFAM" id="SSF50022">
    <property type="entry name" value="ISP domain"/>
    <property type="match status" value="1"/>
</dbReference>
<gene>
    <name evidence="9" type="primary">antA_1</name>
    <name evidence="9" type="ORF">NCTC4524_03372</name>
</gene>
<evidence type="ECO:0000256" key="5">
    <source>
        <dbReference type="ARBA" id="ARBA00023004"/>
    </source>
</evidence>
<protein>
    <submittedName>
        <fullName evidence="9">Rieske (2Fe-2S) domain-containing protein</fullName>
        <ecNumber evidence="9">1.14.12.1</ecNumber>
    </submittedName>
</protein>
<dbReference type="Gene3D" id="2.102.10.10">
    <property type="entry name" value="Rieske [2Fe-2S] iron-sulphur domain"/>
    <property type="match status" value="1"/>
</dbReference>
<feature type="compositionally biased region" description="Polar residues" evidence="7">
    <location>
        <begin position="1"/>
        <end position="10"/>
    </location>
</feature>
<dbReference type="PANTHER" id="PTHR43756:SF5">
    <property type="entry name" value="CHOLINE MONOOXYGENASE, CHLOROPLASTIC"/>
    <property type="match status" value="1"/>
</dbReference>
<dbReference type="GO" id="GO:0051537">
    <property type="term" value="F:2 iron, 2 sulfur cluster binding"/>
    <property type="evidence" value="ECO:0007669"/>
    <property type="project" value="UniProtKB-KW"/>
</dbReference>
<name>A0A378W5A4_9MYCO</name>
<proteinExistence type="predicted"/>
<dbReference type="Gene3D" id="3.90.380.10">
    <property type="entry name" value="Naphthalene 1,2-dioxygenase Alpha Subunit, Chain A, domain 1"/>
    <property type="match status" value="1"/>
</dbReference>
<dbReference type="EC" id="1.14.12.1" evidence="9"/>
<dbReference type="AlphaFoldDB" id="A0A378W5A4"/>
<evidence type="ECO:0000256" key="1">
    <source>
        <dbReference type="ARBA" id="ARBA00001962"/>
    </source>
</evidence>
<dbReference type="InterPro" id="IPR017941">
    <property type="entry name" value="Rieske_2Fe-2S"/>
</dbReference>
<dbReference type="CDD" id="cd08882">
    <property type="entry name" value="RHO_alpha_C_MupW-like"/>
    <property type="match status" value="1"/>
</dbReference>
<organism evidence="9 10">
    <name type="scientific">Mycolicibacterium senegalense</name>
    <dbReference type="NCBI Taxonomy" id="1796"/>
    <lineage>
        <taxon>Bacteria</taxon>
        <taxon>Bacillati</taxon>
        <taxon>Actinomycetota</taxon>
        <taxon>Actinomycetes</taxon>
        <taxon>Mycobacteriales</taxon>
        <taxon>Mycobacteriaceae</taxon>
        <taxon>Mycolicibacterium</taxon>
    </lineage>
</organism>
<dbReference type="InterPro" id="IPR036922">
    <property type="entry name" value="Rieske_2Fe-2S_sf"/>
</dbReference>